<name>A0A8S9FSK7_BRACR</name>
<dbReference type="AlphaFoldDB" id="A0A8S9FSK7"/>
<reference evidence="1" key="1">
    <citation type="submission" date="2019-12" db="EMBL/GenBank/DDBJ databases">
        <title>Genome sequencing and annotation of Brassica cretica.</title>
        <authorList>
            <person name="Studholme D.J."/>
            <person name="Sarris P.F."/>
        </authorList>
    </citation>
    <scope>NUCLEOTIDE SEQUENCE</scope>
    <source>
        <strain evidence="1">PFS-001/15</strain>
        <tissue evidence="1">Leaf</tissue>
    </source>
</reference>
<sequence>MVASQGVLGMFPHGSPLANGQIFIDGELRKGGISGILDKISHATRFKKIMKGLQAWLKMELREVRRDKKRQGDT</sequence>
<gene>
    <name evidence="1" type="ORF">F2Q68_00019855</name>
</gene>
<proteinExistence type="predicted"/>
<dbReference type="EMBL" id="QGKW02002228">
    <property type="protein sequence ID" value="KAF2536121.1"/>
    <property type="molecule type" value="Genomic_DNA"/>
</dbReference>
<protein>
    <submittedName>
        <fullName evidence="1">Uncharacterized protein</fullName>
    </submittedName>
</protein>
<organism evidence="1 2">
    <name type="scientific">Brassica cretica</name>
    <name type="common">Mustard</name>
    <dbReference type="NCBI Taxonomy" id="69181"/>
    <lineage>
        <taxon>Eukaryota</taxon>
        <taxon>Viridiplantae</taxon>
        <taxon>Streptophyta</taxon>
        <taxon>Embryophyta</taxon>
        <taxon>Tracheophyta</taxon>
        <taxon>Spermatophyta</taxon>
        <taxon>Magnoliopsida</taxon>
        <taxon>eudicotyledons</taxon>
        <taxon>Gunneridae</taxon>
        <taxon>Pentapetalae</taxon>
        <taxon>rosids</taxon>
        <taxon>malvids</taxon>
        <taxon>Brassicales</taxon>
        <taxon>Brassicaceae</taxon>
        <taxon>Brassiceae</taxon>
        <taxon>Brassica</taxon>
    </lineage>
</organism>
<dbReference type="Proteomes" id="UP000712281">
    <property type="component" value="Unassembled WGS sequence"/>
</dbReference>
<evidence type="ECO:0000313" key="1">
    <source>
        <dbReference type="EMBL" id="KAF2536121.1"/>
    </source>
</evidence>
<comment type="caution">
    <text evidence="1">The sequence shown here is derived from an EMBL/GenBank/DDBJ whole genome shotgun (WGS) entry which is preliminary data.</text>
</comment>
<evidence type="ECO:0000313" key="2">
    <source>
        <dbReference type="Proteomes" id="UP000712281"/>
    </source>
</evidence>
<accession>A0A8S9FSK7</accession>